<evidence type="ECO:0000313" key="4">
    <source>
        <dbReference type="Proteomes" id="UP000008631"/>
    </source>
</evidence>
<proteinExistence type="predicted"/>
<name>E8R4T2_ISOPI</name>
<dbReference type="OrthoDB" id="225509at2"/>
<organism evidence="3 4">
    <name type="scientific">Isosphaera pallida (strain ATCC 43644 / DSM 9630 / IS1B)</name>
    <dbReference type="NCBI Taxonomy" id="575540"/>
    <lineage>
        <taxon>Bacteria</taxon>
        <taxon>Pseudomonadati</taxon>
        <taxon>Planctomycetota</taxon>
        <taxon>Planctomycetia</taxon>
        <taxon>Isosphaerales</taxon>
        <taxon>Isosphaeraceae</taxon>
        <taxon>Isosphaera</taxon>
    </lineage>
</organism>
<evidence type="ECO:0000313" key="3">
    <source>
        <dbReference type="EMBL" id="ADV61678.1"/>
    </source>
</evidence>
<feature type="region of interest" description="Disordered" evidence="1">
    <location>
        <begin position="682"/>
        <end position="708"/>
    </location>
</feature>
<keyword evidence="2" id="KW-1133">Transmembrane helix</keyword>
<dbReference type="AlphaFoldDB" id="E8R4T2"/>
<dbReference type="Proteomes" id="UP000008631">
    <property type="component" value="Chromosome"/>
</dbReference>
<dbReference type="InParanoid" id="E8R4T2"/>
<keyword evidence="2" id="KW-0472">Membrane</keyword>
<evidence type="ECO:0000256" key="2">
    <source>
        <dbReference type="SAM" id="Phobius"/>
    </source>
</evidence>
<feature type="compositionally biased region" description="Basic and acidic residues" evidence="1">
    <location>
        <begin position="693"/>
        <end position="708"/>
    </location>
</feature>
<reference key="1">
    <citation type="submission" date="2010-11" db="EMBL/GenBank/DDBJ databases">
        <title>The complete sequence of chromosome of Isophaera pallida ATCC 43644.</title>
        <authorList>
            <consortium name="US DOE Joint Genome Institute (JGI-PGF)"/>
            <person name="Lucas S."/>
            <person name="Copeland A."/>
            <person name="Lapidus A."/>
            <person name="Bruce D."/>
            <person name="Goodwin L."/>
            <person name="Pitluck S."/>
            <person name="Kyrpides N."/>
            <person name="Mavromatis K."/>
            <person name="Pagani I."/>
            <person name="Ivanova N."/>
            <person name="Saunders E."/>
            <person name="Brettin T."/>
            <person name="Detter J.C."/>
            <person name="Han C."/>
            <person name="Tapia R."/>
            <person name="Land M."/>
            <person name="Hauser L."/>
            <person name="Markowitz V."/>
            <person name="Cheng J.-F."/>
            <person name="Hugenholtz P."/>
            <person name="Woyke T."/>
            <person name="Wu D."/>
            <person name="Eisen J.A."/>
        </authorList>
    </citation>
    <scope>NUCLEOTIDE SEQUENCE</scope>
    <source>
        <strain>ATCC 43644</strain>
    </source>
</reference>
<evidence type="ECO:0000256" key="1">
    <source>
        <dbReference type="SAM" id="MobiDB-lite"/>
    </source>
</evidence>
<dbReference type="EMBL" id="CP002353">
    <property type="protein sequence ID" value="ADV61678.1"/>
    <property type="molecule type" value="Genomic_DNA"/>
</dbReference>
<feature type="transmembrane region" description="Helical" evidence="2">
    <location>
        <begin position="12"/>
        <end position="34"/>
    </location>
</feature>
<keyword evidence="4" id="KW-1185">Reference proteome</keyword>
<dbReference type="KEGG" id="ipa:Isop_1090"/>
<keyword evidence="2" id="KW-0812">Transmembrane</keyword>
<gene>
    <name evidence="3" type="ordered locus">Isop_1090</name>
</gene>
<protein>
    <submittedName>
        <fullName evidence="3">Uncharacterized protein</fullName>
    </submittedName>
</protein>
<accession>E8R4T2</accession>
<dbReference type="HOGENOM" id="CLU_434055_0_0_0"/>
<sequence length="708" mass="78462">MLDAVRRNQKKILAIMAIVAMFLFTLGDALPYLFGPTMTQNREEAVLYGRKVMTADLSKIAQTRALANEFIDLVIRAKYGVSLNPQPFGGTSTRELVDAMILQKVADEAGIPSTPELGEDYLRALGIDISDAKDNALLVNVKSSRYGNSVTSDQLLSAIASQYRLSLAQSLGVVAPVTPLDVYDGYRDRNERIAGVAREFKVEDYLDQVTAQPSEADLQALFNKYKNQLPDANPAEPGFKIPRKVRFAIASIDSQALAQTIRTRLVADDHELREMFQIRKPQIQLDRARAIRNAVAAARWTDLDALPTDLFQGDPTATLTPLTLAMVQNTLVEDLTTERVALTLDERFGVLQTRVVDPFINLYDQAVDRATRSRGRSAEGQEEDPPLDELLEFGLRQGVEQLLSGLGVTPPPIKDGSGVIAAFNAALQAVVQKIEEMQFQVSPAVSRATLAELGPIASSVSGTTYPDPRSGSVPDTSQLFAQMAFEQNTRLFEKLETVDAEGRVYNAWRIADEPARVPSFNEVREQVIAAWRFAEARKLAQAAAEAFLAEVRAKNGDLRAAAGENPVITIAPVTKFVELPNLSPFSAQTTYRANDIFEFVNAGDQLRDAYFKLERPGDAFVAPNAPIDRFYVVAYENRLKAPFNDFVGINNQRERESIQSELLRQTLQEALKARMAELRRNAGLPEDWMPADEAQRQADERRRAERQG</sequence>
<reference evidence="3 4" key="2">
    <citation type="journal article" date="2011" name="Stand. Genomic Sci.">
        <title>Complete genome sequence of Isosphaera pallida type strain (IS1B).</title>
        <authorList>
            <consortium name="US DOE Joint Genome Institute (JGI-PGF)"/>
            <person name="Goker M."/>
            <person name="Cleland D."/>
            <person name="Saunders E."/>
            <person name="Lapidus A."/>
            <person name="Nolan M."/>
            <person name="Lucas S."/>
            <person name="Hammon N."/>
            <person name="Deshpande S."/>
            <person name="Cheng J.F."/>
            <person name="Tapia R."/>
            <person name="Han C."/>
            <person name="Goodwin L."/>
            <person name="Pitluck S."/>
            <person name="Liolios K."/>
            <person name="Pagani I."/>
            <person name="Ivanova N."/>
            <person name="Mavromatis K."/>
            <person name="Pati A."/>
            <person name="Chen A."/>
            <person name="Palaniappan K."/>
            <person name="Land M."/>
            <person name="Hauser L."/>
            <person name="Chang Y.J."/>
            <person name="Jeffries C.D."/>
            <person name="Detter J.C."/>
            <person name="Beck B."/>
            <person name="Woyke T."/>
            <person name="Bristow J."/>
            <person name="Eisen J.A."/>
            <person name="Markowitz V."/>
            <person name="Hugenholtz P."/>
            <person name="Kyrpides N.C."/>
            <person name="Klenk H.P."/>
        </authorList>
    </citation>
    <scope>NUCLEOTIDE SEQUENCE [LARGE SCALE GENOMIC DNA]</scope>
    <source>
        <strain evidence="4">ATCC 43644 / DSM 9630 / IS1B</strain>
    </source>
</reference>
<dbReference type="eggNOG" id="ENOG5033DQN">
    <property type="taxonomic scope" value="Bacteria"/>
</dbReference>
<dbReference type="RefSeq" id="WP_013563967.1">
    <property type="nucleotide sequence ID" value="NC_014962.1"/>
</dbReference>